<gene>
    <name evidence="1" type="ORF">OCBIM_22028215mg</name>
</gene>
<accession>A0A0L8GTG5</accession>
<organism evidence="1">
    <name type="scientific">Octopus bimaculoides</name>
    <name type="common">California two-spotted octopus</name>
    <dbReference type="NCBI Taxonomy" id="37653"/>
    <lineage>
        <taxon>Eukaryota</taxon>
        <taxon>Metazoa</taxon>
        <taxon>Spiralia</taxon>
        <taxon>Lophotrochozoa</taxon>
        <taxon>Mollusca</taxon>
        <taxon>Cephalopoda</taxon>
        <taxon>Coleoidea</taxon>
        <taxon>Octopodiformes</taxon>
        <taxon>Octopoda</taxon>
        <taxon>Incirrata</taxon>
        <taxon>Octopodidae</taxon>
        <taxon>Octopus</taxon>
    </lineage>
</organism>
<name>A0A0L8GTG5_OCTBM</name>
<dbReference type="AlphaFoldDB" id="A0A0L8GTG5"/>
<protein>
    <submittedName>
        <fullName evidence="1">Uncharacterized protein</fullName>
    </submittedName>
</protein>
<evidence type="ECO:0000313" key="1">
    <source>
        <dbReference type="EMBL" id="KOF80253.1"/>
    </source>
</evidence>
<reference evidence="1" key="1">
    <citation type="submission" date="2015-07" db="EMBL/GenBank/DDBJ databases">
        <title>MeaNS - Measles Nucleotide Surveillance Program.</title>
        <authorList>
            <person name="Tran T."/>
            <person name="Druce J."/>
        </authorList>
    </citation>
    <scope>NUCLEOTIDE SEQUENCE</scope>
    <source>
        <strain evidence="1">UCB-OBI-ISO-001</strain>
        <tissue evidence="1">Gonad</tissue>
    </source>
</reference>
<proteinExistence type="predicted"/>
<sequence length="57" mass="6064">MVWSIVGFDDSPDLNLSGFSKVSTITSDTSTSIPLTEPFPPANVGPVNIIKRSNTVL</sequence>
<dbReference type="EMBL" id="KQ420444">
    <property type="protein sequence ID" value="KOF80253.1"/>
    <property type="molecule type" value="Genomic_DNA"/>
</dbReference>